<dbReference type="InterPro" id="IPR026906">
    <property type="entry name" value="LRR_5"/>
</dbReference>
<proteinExistence type="predicted"/>
<evidence type="ECO:0000313" key="2">
    <source>
        <dbReference type="EMBL" id="EEN82962.1"/>
    </source>
</evidence>
<evidence type="ECO:0008006" key="4">
    <source>
        <dbReference type="Google" id="ProtNLM"/>
    </source>
</evidence>
<evidence type="ECO:0000256" key="1">
    <source>
        <dbReference type="SAM" id="SignalP"/>
    </source>
</evidence>
<dbReference type="InterPro" id="IPR053139">
    <property type="entry name" value="Surface_bspA-like"/>
</dbReference>
<gene>
    <name evidence="2" type="ORF">POREN0001_0960</name>
</gene>
<dbReference type="PANTHER" id="PTHR45661">
    <property type="entry name" value="SURFACE ANTIGEN"/>
    <property type="match status" value="1"/>
</dbReference>
<dbReference type="Pfam" id="PF13306">
    <property type="entry name" value="LRR_5"/>
    <property type="match status" value="1"/>
</dbReference>
<comment type="caution">
    <text evidence="2">The sequence shown here is derived from an EMBL/GenBank/DDBJ whole genome shotgun (WGS) entry which is preliminary data.</text>
</comment>
<name>C3JA37_POREA</name>
<keyword evidence="3" id="KW-1185">Reference proteome</keyword>
<feature type="signal peptide" evidence="1">
    <location>
        <begin position="1"/>
        <end position="25"/>
    </location>
</feature>
<dbReference type="Proteomes" id="UP000004295">
    <property type="component" value="Unassembled WGS sequence"/>
</dbReference>
<dbReference type="PANTHER" id="PTHR45661:SF3">
    <property type="entry name" value="IG-LIKE DOMAIN-CONTAINING PROTEIN"/>
    <property type="match status" value="1"/>
</dbReference>
<accession>C3JA37</accession>
<dbReference type="eggNOG" id="COG3209">
    <property type="taxonomic scope" value="Bacteria"/>
</dbReference>
<sequence length="481" mass="53961">MKMMKRRIALLLLSLIFVCSPKVWSQERFFDARVSGYGELEQVLGDKWNTIDSLVVHGPISAPDFKTIVRCAKDGNLRIVNLQYAQIENHKIPDSGFVDWNWYTSGHYLDIRRIILPDDITEFGYCAFIGLTLRQINIPSSLRKLGASSFEDNRWLEGDPLVIPEGVKEIPIRCFQCCDSLKRVVLPSSLKTIDLLAFYYARVKELNFPEGLDSIGFSAIYATHLTEIVLPSTVKRIGGAALADNKRLKRVVLPEGLNEIPERLCGLCHNLEKINIPESVTKIERNAFQLCYKLKTDIPSNLTWVGWDAFDYCALDSIVFPSTVEYIEGGAFRDLNHLQKIYSLSPNPPHCTEDHANPGKGPFHGFTPKDIPVYVPIGSGEKYRQAFGWNYFTNIIETDKFPLGIEPPLEEGLGKYTVYGRDGSLVIELPEEPSSPILYSIYTVEGKAIAQGYLTGSHVLQLPSGGVYVVRVGTSIHKVSL</sequence>
<protein>
    <recommendedName>
        <fullName evidence="4">Leucine Rich Repeat protein</fullName>
    </recommendedName>
</protein>
<dbReference type="STRING" id="553175.POREN0001_0960"/>
<dbReference type="InterPro" id="IPR032675">
    <property type="entry name" value="LRR_dom_sf"/>
</dbReference>
<feature type="chain" id="PRO_5002926270" description="Leucine Rich Repeat protein" evidence="1">
    <location>
        <begin position="26"/>
        <end position="481"/>
    </location>
</feature>
<dbReference type="EMBL" id="ACNN01000016">
    <property type="protein sequence ID" value="EEN82962.1"/>
    <property type="molecule type" value="Genomic_DNA"/>
</dbReference>
<dbReference type="Gene3D" id="3.80.10.10">
    <property type="entry name" value="Ribonuclease Inhibitor"/>
    <property type="match status" value="2"/>
</dbReference>
<dbReference type="AlphaFoldDB" id="C3JA37"/>
<evidence type="ECO:0000313" key="3">
    <source>
        <dbReference type="Proteomes" id="UP000004295"/>
    </source>
</evidence>
<organism evidence="2 3">
    <name type="scientific">Porphyromonas endodontalis (strain ATCC 35406 / DSM 24491 / JCM 8526 / CCUG 16442 / BCRC 14492 / NCTC 13058 / HG 370)</name>
    <name type="common">Bacteroides endodontalis</name>
    <dbReference type="NCBI Taxonomy" id="553175"/>
    <lineage>
        <taxon>Bacteria</taxon>
        <taxon>Pseudomonadati</taxon>
        <taxon>Bacteroidota</taxon>
        <taxon>Bacteroidia</taxon>
        <taxon>Bacteroidales</taxon>
        <taxon>Porphyromonadaceae</taxon>
        <taxon>Porphyromonas</taxon>
    </lineage>
</organism>
<keyword evidence="1" id="KW-0732">Signal</keyword>
<dbReference type="SUPFAM" id="SSF52058">
    <property type="entry name" value="L domain-like"/>
    <property type="match status" value="1"/>
</dbReference>
<reference evidence="2 3" key="1">
    <citation type="submission" date="2009-04" db="EMBL/GenBank/DDBJ databases">
        <authorList>
            <person name="Sebastian Y."/>
            <person name="Madupu R."/>
            <person name="Durkin A.S."/>
            <person name="Torralba M."/>
            <person name="Methe B."/>
            <person name="Sutton G.G."/>
            <person name="Strausberg R.L."/>
            <person name="Nelson K.E."/>
        </authorList>
    </citation>
    <scope>NUCLEOTIDE SEQUENCE [LARGE SCALE GENOMIC DNA]</scope>
    <source>
        <strain evidence="3">ATCC 35406 / BCRC 14492 / JCM 8526 / NCTC 13058 / HG 370</strain>
    </source>
</reference>